<evidence type="ECO:0000259" key="7">
    <source>
        <dbReference type="Pfam" id="PF07195"/>
    </source>
</evidence>
<evidence type="ECO:0000256" key="4">
    <source>
        <dbReference type="ARBA" id="ARBA00023143"/>
    </source>
</evidence>
<evidence type="ECO:0000256" key="2">
    <source>
        <dbReference type="ARBA" id="ARBA00011255"/>
    </source>
</evidence>
<keyword evidence="9" id="KW-1185">Reference proteome</keyword>
<keyword evidence="3" id="KW-0175">Coiled coil</keyword>
<organism evidence="8 9">
    <name type="scientific">Novosphingobium aerophilum</name>
    <dbReference type="NCBI Taxonomy" id="2839843"/>
    <lineage>
        <taxon>Bacteria</taxon>
        <taxon>Pseudomonadati</taxon>
        <taxon>Pseudomonadota</taxon>
        <taxon>Alphaproteobacteria</taxon>
        <taxon>Sphingomonadales</taxon>
        <taxon>Sphingomonadaceae</taxon>
        <taxon>Novosphingobium</taxon>
    </lineage>
</organism>
<comment type="function">
    <text evidence="5">Required for morphogenesis and for the elongation of the flagellar filament by facilitating polymerization of the flagellin monomers at the tip of growing filament. Forms a capping structure, which prevents flagellin subunits (transported through the central channel of the flagellum) from leaking out without polymerization at the distal end.</text>
</comment>
<dbReference type="GO" id="GO:0009424">
    <property type="term" value="C:bacterial-type flagellum hook"/>
    <property type="evidence" value="ECO:0007669"/>
    <property type="project" value="UniProtKB-UniRule"/>
</dbReference>
<comment type="caution">
    <text evidence="8">The sequence shown here is derived from an EMBL/GenBank/DDBJ whole genome shotgun (WGS) entry which is preliminary data.</text>
</comment>
<dbReference type="InterPro" id="IPR010809">
    <property type="entry name" value="FliD_C"/>
</dbReference>
<dbReference type="GO" id="GO:0007155">
    <property type="term" value="P:cell adhesion"/>
    <property type="evidence" value="ECO:0007669"/>
    <property type="project" value="InterPro"/>
</dbReference>
<dbReference type="EMBL" id="JACLAU010000015">
    <property type="protein sequence ID" value="MBC2652123.1"/>
    <property type="molecule type" value="Genomic_DNA"/>
</dbReference>
<dbReference type="PANTHER" id="PTHR30288:SF0">
    <property type="entry name" value="FLAGELLAR HOOK-ASSOCIATED PROTEIN 2"/>
    <property type="match status" value="1"/>
</dbReference>
<evidence type="ECO:0000313" key="9">
    <source>
        <dbReference type="Proteomes" id="UP000520156"/>
    </source>
</evidence>
<keyword evidence="4 5" id="KW-0975">Bacterial flagellum</keyword>
<feature type="domain" description="Flagellar hook-associated protein 2 N-terminal" evidence="6">
    <location>
        <begin position="26"/>
        <end position="121"/>
    </location>
</feature>
<evidence type="ECO:0000259" key="6">
    <source>
        <dbReference type="Pfam" id="PF02465"/>
    </source>
</evidence>
<dbReference type="InterPro" id="IPR003481">
    <property type="entry name" value="FliD_N"/>
</dbReference>
<proteinExistence type="inferred from homology"/>
<gene>
    <name evidence="8" type="primary">fliD</name>
    <name evidence="8" type="ORF">H7F49_10440</name>
</gene>
<comment type="subunit">
    <text evidence="2 5">Homopentamer.</text>
</comment>
<reference evidence="8 9" key="1">
    <citation type="submission" date="2020-08" db="EMBL/GenBank/DDBJ databases">
        <title>The genome sequence of Novosphingobium flavum 4Y4.</title>
        <authorList>
            <person name="Liu Y."/>
        </authorList>
    </citation>
    <scope>NUCLEOTIDE SEQUENCE [LARGE SCALE GENOMIC DNA]</scope>
    <source>
        <strain evidence="8 9">4Y4</strain>
    </source>
</reference>
<dbReference type="InterPro" id="IPR040026">
    <property type="entry name" value="FliD"/>
</dbReference>
<dbReference type="PANTHER" id="PTHR30288">
    <property type="entry name" value="FLAGELLAR CAP/ASSEMBLY PROTEIN FLID"/>
    <property type="match status" value="1"/>
</dbReference>
<evidence type="ECO:0000256" key="3">
    <source>
        <dbReference type="ARBA" id="ARBA00023054"/>
    </source>
</evidence>
<dbReference type="AlphaFoldDB" id="A0A7X1F838"/>
<dbReference type="GO" id="GO:0005576">
    <property type="term" value="C:extracellular region"/>
    <property type="evidence" value="ECO:0007669"/>
    <property type="project" value="UniProtKB-SubCell"/>
</dbReference>
<name>A0A7X1F838_9SPHN</name>
<evidence type="ECO:0000256" key="5">
    <source>
        <dbReference type="RuleBase" id="RU362066"/>
    </source>
</evidence>
<feature type="domain" description="Flagellar hook-associated protein 2 C-terminal" evidence="7">
    <location>
        <begin position="242"/>
        <end position="460"/>
    </location>
</feature>
<comment type="similarity">
    <text evidence="1 5">Belongs to the FliD family.</text>
</comment>
<comment type="subcellular location">
    <subcellularLocation>
        <location evidence="5">Secreted</location>
    </subcellularLocation>
    <subcellularLocation>
        <location evidence="5">Bacterial flagellum</location>
    </subcellularLocation>
</comment>
<dbReference type="GO" id="GO:0071973">
    <property type="term" value="P:bacterial-type flagellum-dependent cell motility"/>
    <property type="evidence" value="ECO:0007669"/>
    <property type="project" value="TreeGrafter"/>
</dbReference>
<dbReference type="Pfam" id="PF02465">
    <property type="entry name" value="FliD_N"/>
    <property type="match status" value="1"/>
</dbReference>
<dbReference type="Pfam" id="PF07196">
    <property type="entry name" value="Flagellin_IN"/>
    <property type="match status" value="1"/>
</dbReference>
<dbReference type="InterPro" id="IPR010810">
    <property type="entry name" value="Flagellin_hook_IN_motif"/>
</dbReference>
<sequence length="481" mass="49030">MSSTTAATTKSSASSAILTSLNGSNSIDWNTLAANLSVAQFAGQTDRLTTRSETLDKQISAVGNLRSSLLSLATSVGDRVRNGDLSPQPSLSAAIATPKLSGAATPKGSYTLEVTQLAAAQSLVSPAVASTTATVGSGSLTIRFGTVAGGTFTEDTGKTAANITIPAGSKVGDVAAAINAAKVGLTAYVANTTDGPKLMVKGPQGATNGFVIDATEEPTDPGLAQFAWNPAMGTTNRLISAAQDATYKLDGLAMSSASNTVNEIIPGLNLTLTATNVGAPATLSFADNTSAISAFMTDFVSALNELASQVRAATDPLSGDLARDGGALALKRSLSGLTGQVIMPSAPAGSPRTLSDLGVSIQRDGSYAFDSARLTAALKADPTSVAAMFTNGLDGVYGTVDALSRRMSASGDAFSLAASVNRYTGLKAKVKTDLTSLTDKQELLRQQLVTRFSKTQTTVSASTSTLTFLKNQIDAWNSSRN</sequence>
<keyword evidence="8" id="KW-0969">Cilium</keyword>
<dbReference type="RefSeq" id="WP_185683543.1">
    <property type="nucleotide sequence ID" value="NZ_JACLAU010000015.1"/>
</dbReference>
<accession>A0A7X1F838</accession>
<keyword evidence="8" id="KW-0966">Cell projection</keyword>
<keyword evidence="5" id="KW-0964">Secreted</keyword>
<evidence type="ECO:0000256" key="1">
    <source>
        <dbReference type="ARBA" id="ARBA00009764"/>
    </source>
</evidence>
<dbReference type="Proteomes" id="UP000520156">
    <property type="component" value="Unassembled WGS sequence"/>
</dbReference>
<keyword evidence="8" id="KW-0282">Flagellum</keyword>
<evidence type="ECO:0000313" key="8">
    <source>
        <dbReference type="EMBL" id="MBC2652123.1"/>
    </source>
</evidence>
<dbReference type="GO" id="GO:0009421">
    <property type="term" value="C:bacterial-type flagellum filament cap"/>
    <property type="evidence" value="ECO:0007669"/>
    <property type="project" value="InterPro"/>
</dbReference>
<dbReference type="Pfam" id="PF07195">
    <property type="entry name" value="FliD_C"/>
    <property type="match status" value="1"/>
</dbReference>
<protein>
    <recommendedName>
        <fullName evidence="5">Flagellar hook-associated protein 2</fullName>
        <shortName evidence="5">HAP2</shortName>
    </recommendedName>
    <alternativeName>
        <fullName evidence="5">Flagellar cap protein</fullName>
    </alternativeName>
</protein>